<dbReference type="Proteomes" id="UP000027138">
    <property type="component" value="Unassembled WGS sequence"/>
</dbReference>
<comment type="similarity">
    <text evidence="1">Belongs to the remorin family.</text>
</comment>
<organism evidence="5 6">
    <name type="scientific">Jatropha curcas</name>
    <name type="common">Barbados nut</name>
    <dbReference type="NCBI Taxonomy" id="180498"/>
    <lineage>
        <taxon>Eukaryota</taxon>
        <taxon>Viridiplantae</taxon>
        <taxon>Streptophyta</taxon>
        <taxon>Embryophyta</taxon>
        <taxon>Tracheophyta</taxon>
        <taxon>Spermatophyta</taxon>
        <taxon>Magnoliopsida</taxon>
        <taxon>eudicotyledons</taxon>
        <taxon>Gunneridae</taxon>
        <taxon>Pentapetalae</taxon>
        <taxon>rosids</taxon>
        <taxon>fabids</taxon>
        <taxon>Malpighiales</taxon>
        <taxon>Euphorbiaceae</taxon>
        <taxon>Crotonoideae</taxon>
        <taxon>Jatropheae</taxon>
        <taxon>Jatropha</taxon>
    </lineage>
</organism>
<evidence type="ECO:0000313" key="5">
    <source>
        <dbReference type="EMBL" id="KDP31937.1"/>
    </source>
</evidence>
<evidence type="ECO:0000256" key="2">
    <source>
        <dbReference type="SAM" id="Coils"/>
    </source>
</evidence>
<evidence type="ECO:0000256" key="3">
    <source>
        <dbReference type="SAM" id="MobiDB-lite"/>
    </source>
</evidence>
<feature type="region of interest" description="Disordered" evidence="3">
    <location>
        <begin position="143"/>
        <end position="177"/>
    </location>
</feature>
<dbReference type="EMBL" id="KK914593">
    <property type="protein sequence ID" value="KDP31937.1"/>
    <property type="molecule type" value="Genomic_DNA"/>
</dbReference>
<reference evidence="5 6" key="1">
    <citation type="journal article" date="2014" name="PLoS ONE">
        <title>Global Analysis of Gene Expression Profiles in Physic Nut (Jatropha curcas L.) Seedlings Exposed to Salt Stress.</title>
        <authorList>
            <person name="Zhang L."/>
            <person name="Zhang C."/>
            <person name="Wu P."/>
            <person name="Chen Y."/>
            <person name="Li M."/>
            <person name="Jiang H."/>
            <person name="Wu G."/>
        </authorList>
    </citation>
    <scope>NUCLEOTIDE SEQUENCE [LARGE SCALE GENOMIC DNA]</scope>
    <source>
        <strain evidence="6">cv. GZQX0401</strain>
        <tissue evidence="5">Young leaves</tissue>
    </source>
</reference>
<gene>
    <name evidence="5" type="ORF">JCGZ_12398</name>
</gene>
<keyword evidence="2" id="KW-0175">Coiled coil</keyword>
<dbReference type="InterPro" id="IPR005516">
    <property type="entry name" value="Remorin_C"/>
</dbReference>
<evidence type="ECO:0000256" key="1">
    <source>
        <dbReference type="ARBA" id="ARBA00005711"/>
    </source>
</evidence>
<feature type="compositionally biased region" description="Low complexity" evidence="3">
    <location>
        <begin position="158"/>
        <end position="172"/>
    </location>
</feature>
<feature type="compositionally biased region" description="Polar residues" evidence="3">
    <location>
        <begin position="148"/>
        <end position="157"/>
    </location>
</feature>
<dbReference type="OrthoDB" id="648416at2759"/>
<dbReference type="Pfam" id="PF03763">
    <property type="entry name" value="Remorin_C"/>
    <property type="match status" value="1"/>
</dbReference>
<dbReference type="AlphaFoldDB" id="A0A067K751"/>
<feature type="coiled-coil region" evidence="2">
    <location>
        <begin position="256"/>
        <end position="305"/>
    </location>
</feature>
<feature type="domain" description="Remorin C-terminal" evidence="4">
    <location>
        <begin position="225"/>
        <end position="321"/>
    </location>
</feature>
<dbReference type="STRING" id="180498.A0A067K751"/>
<feature type="region of interest" description="Disordered" evidence="3">
    <location>
        <begin position="200"/>
        <end position="227"/>
    </location>
</feature>
<accession>A0A067K751</accession>
<proteinExistence type="inferred from homology"/>
<dbReference type="PANTHER" id="PTHR31471">
    <property type="entry name" value="OS02G0116800 PROTEIN"/>
    <property type="match status" value="1"/>
</dbReference>
<protein>
    <recommendedName>
        <fullName evidence="4">Remorin C-terminal domain-containing protein</fullName>
    </recommendedName>
</protein>
<evidence type="ECO:0000259" key="4">
    <source>
        <dbReference type="Pfam" id="PF03763"/>
    </source>
</evidence>
<keyword evidence="6" id="KW-1185">Reference proteome</keyword>
<name>A0A067K751_JATCU</name>
<dbReference type="PANTHER" id="PTHR31471:SF2">
    <property type="entry name" value="REMORIN FAMILY PROTEIN"/>
    <property type="match status" value="1"/>
</dbReference>
<evidence type="ECO:0000313" key="6">
    <source>
        <dbReference type="Proteomes" id="UP000027138"/>
    </source>
</evidence>
<sequence length="335" mass="36806">MPSKWEDAERWISSPVLGYGVTKYTQCQPQRRPKSKSGPIVPIVPPGIAYYSNSSPSVQGLDAASVRNFIANSPFSTGVLMPKGLGVNYNGGGGIGGQAFVSRSVSGPGWSDLASECSSPTSQDEKLENINDDDNTVNRVVSRRDMATQMSPEGSTCSSPRARSSSPSSIPALEQSDLSAKLDIREVQVDKRATLISRTRRHGSSITKKGLPDVQDSNQNPIDPRISSWDVSEASSEFSKLQREEAKIIAWENLQKAKAEAAIRKLEMKLEKKRSLSMDKILNKLRKAQIRAQEMRNTVSAAEEHQLSKISHKISFFHRHARLSFLSSCFTCHAS</sequence>